<sequence length="78" mass="8475">MALTGQVSGDDWTVSTYSIPVEGGFCCDVHVAHGSGAGEFKHGFRHAKIFPTECETVLDGLREGVVWISLKRSETIHL</sequence>
<evidence type="ECO:0000313" key="1">
    <source>
        <dbReference type="EMBL" id="SAL30315.1"/>
    </source>
</evidence>
<reference evidence="1 2" key="1">
    <citation type="submission" date="2016-01" db="EMBL/GenBank/DDBJ databases">
        <authorList>
            <person name="Oliw E.H."/>
        </authorList>
    </citation>
    <scope>NUCLEOTIDE SEQUENCE [LARGE SCALE GENOMIC DNA]</scope>
    <source>
        <strain evidence="1">LMG 27134</strain>
    </source>
</reference>
<name>A0A158GDX0_9BURK</name>
<dbReference type="Proteomes" id="UP000054683">
    <property type="component" value="Unassembled WGS sequence"/>
</dbReference>
<proteinExistence type="predicted"/>
<dbReference type="OrthoDB" id="9154435at2"/>
<dbReference type="AlphaFoldDB" id="A0A158GDX0"/>
<protein>
    <submittedName>
        <fullName evidence="1">UDP-glucose 4-epimerase</fullName>
    </submittedName>
</protein>
<dbReference type="EMBL" id="FCOK02000013">
    <property type="protein sequence ID" value="SAL30315.1"/>
    <property type="molecule type" value="Genomic_DNA"/>
</dbReference>
<gene>
    <name evidence="1" type="ORF">AWB69_02474</name>
</gene>
<dbReference type="RefSeq" id="WP_062085134.1">
    <property type="nucleotide sequence ID" value="NZ_FCOK02000013.1"/>
</dbReference>
<accession>A0A158GDX0</accession>
<evidence type="ECO:0000313" key="2">
    <source>
        <dbReference type="Proteomes" id="UP000054683"/>
    </source>
</evidence>
<organism evidence="1 2">
    <name type="scientific">Caballeronia udeis</name>
    <dbReference type="NCBI Taxonomy" id="1232866"/>
    <lineage>
        <taxon>Bacteria</taxon>
        <taxon>Pseudomonadati</taxon>
        <taxon>Pseudomonadota</taxon>
        <taxon>Betaproteobacteria</taxon>
        <taxon>Burkholderiales</taxon>
        <taxon>Burkholderiaceae</taxon>
        <taxon>Caballeronia</taxon>
    </lineage>
</organism>